<keyword evidence="1" id="KW-0472">Membrane</keyword>
<gene>
    <name evidence="2" type="ORF">BpHYR1_027671</name>
</gene>
<keyword evidence="1" id="KW-1133">Transmembrane helix</keyword>
<protein>
    <submittedName>
        <fullName evidence="2">Uncharacterized protein</fullName>
    </submittedName>
</protein>
<keyword evidence="1" id="KW-0812">Transmembrane</keyword>
<comment type="caution">
    <text evidence="2">The sequence shown here is derived from an EMBL/GenBank/DDBJ whole genome shotgun (WGS) entry which is preliminary data.</text>
</comment>
<organism evidence="2 3">
    <name type="scientific">Brachionus plicatilis</name>
    <name type="common">Marine rotifer</name>
    <name type="synonym">Brachionus muelleri</name>
    <dbReference type="NCBI Taxonomy" id="10195"/>
    <lineage>
        <taxon>Eukaryota</taxon>
        <taxon>Metazoa</taxon>
        <taxon>Spiralia</taxon>
        <taxon>Gnathifera</taxon>
        <taxon>Rotifera</taxon>
        <taxon>Eurotatoria</taxon>
        <taxon>Monogononta</taxon>
        <taxon>Pseudotrocha</taxon>
        <taxon>Ploima</taxon>
        <taxon>Brachionidae</taxon>
        <taxon>Brachionus</taxon>
    </lineage>
</organism>
<accession>A0A3M7QD59</accession>
<feature type="transmembrane region" description="Helical" evidence="1">
    <location>
        <begin position="79"/>
        <end position="101"/>
    </location>
</feature>
<evidence type="ECO:0000256" key="1">
    <source>
        <dbReference type="SAM" id="Phobius"/>
    </source>
</evidence>
<dbReference type="EMBL" id="REGN01006530">
    <property type="protein sequence ID" value="RNA09152.1"/>
    <property type="molecule type" value="Genomic_DNA"/>
</dbReference>
<dbReference type="Proteomes" id="UP000276133">
    <property type="component" value="Unassembled WGS sequence"/>
</dbReference>
<reference evidence="2 3" key="1">
    <citation type="journal article" date="2018" name="Sci. Rep.">
        <title>Genomic signatures of local adaptation to the degree of environmental predictability in rotifers.</title>
        <authorList>
            <person name="Franch-Gras L."/>
            <person name="Hahn C."/>
            <person name="Garcia-Roger E.M."/>
            <person name="Carmona M.J."/>
            <person name="Serra M."/>
            <person name="Gomez A."/>
        </authorList>
    </citation>
    <scope>NUCLEOTIDE SEQUENCE [LARGE SCALE GENOMIC DNA]</scope>
    <source>
        <strain evidence="2">HYR1</strain>
    </source>
</reference>
<name>A0A3M7QD59_BRAPC</name>
<evidence type="ECO:0000313" key="3">
    <source>
        <dbReference type="Proteomes" id="UP000276133"/>
    </source>
</evidence>
<dbReference type="AlphaFoldDB" id="A0A3M7QD59"/>
<evidence type="ECO:0000313" key="2">
    <source>
        <dbReference type="EMBL" id="RNA09152.1"/>
    </source>
</evidence>
<proteinExistence type="predicted"/>
<keyword evidence="3" id="KW-1185">Reference proteome</keyword>
<sequence>MYLQKIKINLIIIHALGLIGPRDLTTLSLKILSGKKNIFLRKLKIFECQNINNFRTKNVIYYTLSIHSIKNYLLQLENITLVCPFFFSFIFIFMSISSSLVDHIGDESVKRFLEATGQKAKEVSKKCQQKPSGL</sequence>